<dbReference type="SMART" id="SM00444">
    <property type="entry name" value="GYF"/>
    <property type="match status" value="1"/>
</dbReference>
<evidence type="ECO:0000256" key="1">
    <source>
        <dbReference type="SAM" id="MobiDB-lite"/>
    </source>
</evidence>
<name>A0A834Y788_APHGI</name>
<dbReference type="OrthoDB" id="331341at2759"/>
<dbReference type="AlphaFoldDB" id="A0A834Y788"/>
<sequence length="336" mass="38820">MSKRKYDDVLTDEKNWSEVTKPDAFKHSLDSDEDDDEAVNENYNILDEQEIEGAEDGPMASEANVGFTAFNMKEEMEEGHFDKDGHYLFKKDKEVRDNWLDDIDWVKIKPRSDAETKNENEKGLADSDSDDDVDENITFDPSTLYKEILDFLKPGETVTKALCRLGKGKKKISSAERWKRKKAGLSEIDENSEKIIKLTELANELLSRTGNMDIYQDSYESIKHKVDQANKQDLNNTELDMYADDFDSKEQGKLDEPSTSNQTDDDNIKKNLLEQPTSWELKWSQNDDAEVNGPHTTEQMFAWANEGYFKDKGWVRRTGQNGQFYTASRVDFEIYM</sequence>
<comment type="caution">
    <text evidence="3">The sequence shown here is derived from an EMBL/GenBank/DDBJ whole genome shotgun (WGS) entry which is preliminary data.</text>
</comment>
<feature type="region of interest" description="Disordered" evidence="1">
    <location>
        <begin position="113"/>
        <end position="134"/>
    </location>
</feature>
<protein>
    <recommendedName>
        <fullName evidence="2">GYF domain-containing protein</fullName>
    </recommendedName>
</protein>
<dbReference type="Gene3D" id="3.30.1490.40">
    <property type="match status" value="1"/>
</dbReference>
<dbReference type="PANTHER" id="PTHR13138:SF3">
    <property type="entry name" value="CD2 ANTIGEN CYTOPLASMIC TAIL-BINDING PROTEIN 2"/>
    <property type="match status" value="1"/>
</dbReference>
<accession>A0A834Y788</accession>
<dbReference type="FunFam" id="3.30.1490.40:FF:000005">
    <property type="entry name" value="CD2 antigen cytoplasmic tail-binding protein 2"/>
    <property type="match status" value="1"/>
</dbReference>
<organism evidence="3 4">
    <name type="scientific">Aphidius gifuensis</name>
    <name type="common">Parasitoid wasp</name>
    <dbReference type="NCBI Taxonomy" id="684658"/>
    <lineage>
        <taxon>Eukaryota</taxon>
        <taxon>Metazoa</taxon>
        <taxon>Ecdysozoa</taxon>
        <taxon>Arthropoda</taxon>
        <taxon>Hexapoda</taxon>
        <taxon>Insecta</taxon>
        <taxon>Pterygota</taxon>
        <taxon>Neoptera</taxon>
        <taxon>Endopterygota</taxon>
        <taxon>Hymenoptera</taxon>
        <taxon>Apocrita</taxon>
        <taxon>Ichneumonoidea</taxon>
        <taxon>Braconidae</taxon>
        <taxon>Aphidiinae</taxon>
        <taxon>Aphidius</taxon>
    </lineage>
</organism>
<dbReference type="InterPro" id="IPR003169">
    <property type="entry name" value="GYF"/>
</dbReference>
<dbReference type="PROSITE" id="PS50829">
    <property type="entry name" value="GYF"/>
    <property type="match status" value="1"/>
</dbReference>
<dbReference type="InterPro" id="IPR039905">
    <property type="entry name" value="CD2BP2/Lin1"/>
</dbReference>
<dbReference type="Proteomes" id="UP000639338">
    <property type="component" value="Unassembled WGS sequence"/>
</dbReference>
<proteinExistence type="predicted"/>
<evidence type="ECO:0000313" key="3">
    <source>
        <dbReference type="EMBL" id="KAF7998017.1"/>
    </source>
</evidence>
<dbReference type="SUPFAM" id="SSF55277">
    <property type="entry name" value="GYF domain"/>
    <property type="match status" value="1"/>
</dbReference>
<dbReference type="EMBL" id="JACMRX010000001">
    <property type="protein sequence ID" value="KAF7998017.1"/>
    <property type="molecule type" value="Genomic_DNA"/>
</dbReference>
<reference evidence="3 4" key="1">
    <citation type="submission" date="2020-08" db="EMBL/GenBank/DDBJ databases">
        <title>Aphidius gifuensis genome sequencing and assembly.</title>
        <authorList>
            <person name="Du Z."/>
        </authorList>
    </citation>
    <scope>NUCLEOTIDE SEQUENCE [LARGE SCALE GENOMIC DNA]</scope>
    <source>
        <strain evidence="3">YNYX2018</strain>
        <tissue evidence="3">Adults</tissue>
    </source>
</reference>
<dbReference type="PANTHER" id="PTHR13138">
    <property type="entry name" value="PROTEIN LIN1"/>
    <property type="match status" value="1"/>
</dbReference>
<dbReference type="GO" id="GO:0005682">
    <property type="term" value="C:U5 snRNP"/>
    <property type="evidence" value="ECO:0007669"/>
    <property type="project" value="InterPro"/>
</dbReference>
<dbReference type="InterPro" id="IPR035445">
    <property type="entry name" value="GYF-like_dom_sf"/>
</dbReference>
<evidence type="ECO:0000313" key="4">
    <source>
        <dbReference type="Proteomes" id="UP000639338"/>
    </source>
</evidence>
<dbReference type="Pfam" id="PF02213">
    <property type="entry name" value="GYF"/>
    <property type="match status" value="1"/>
</dbReference>
<feature type="compositionally biased region" description="Basic and acidic residues" evidence="1">
    <location>
        <begin position="113"/>
        <end position="125"/>
    </location>
</feature>
<feature type="domain" description="GYF" evidence="2">
    <location>
        <begin position="276"/>
        <end position="333"/>
    </location>
</feature>
<gene>
    <name evidence="3" type="ORF">HCN44_009415</name>
</gene>
<evidence type="ECO:0000259" key="2">
    <source>
        <dbReference type="PROSITE" id="PS50829"/>
    </source>
</evidence>
<keyword evidence="4" id="KW-1185">Reference proteome</keyword>